<evidence type="ECO:0000256" key="1">
    <source>
        <dbReference type="SAM" id="SignalP"/>
    </source>
</evidence>
<dbReference type="Proteomes" id="UP000178606">
    <property type="component" value="Unassembled WGS sequence"/>
</dbReference>
<reference evidence="2 3" key="1">
    <citation type="journal article" date="2016" name="Nat. Commun.">
        <title>Thousands of microbial genomes shed light on interconnected biogeochemical processes in an aquifer system.</title>
        <authorList>
            <person name="Anantharaman K."/>
            <person name="Brown C.T."/>
            <person name="Hug L.A."/>
            <person name="Sharon I."/>
            <person name="Castelle C.J."/>
            <person name="Probst A.J."/>
            <person name="Thomas B.C."/>
            <person name="Singh A."/>
            <person name="Wilkins M.J."/>
            <person name="Karaoz U."/>
            <person name="Brodie E.L."/>
            <person name="Williams K.H."/>
            <person name="Hubbard S.S."/>
            <person name="Banfield J.F."/>
        </authorList>
    </citation>
    <scope>NUCLEOTIDE SEQUENCE [LARGE SCALE GENOMIC DNA]</scope>
    <source>
        <strain evidence="3">RIFCSPLOWO2_12_FULL_64_10</strain>
    </source>
</reference>
<gene>
    <name evidence="2" type="ORF">A3F84_10025</name>
</gene>
<keyword evidence="1" id="KW-0732">Signal</keyword>
<dbReference type="EMBL" id="MFKF01000135">
    <property type="protein sequence ID" value="OGG52758.1"/>
    <property type="molecule type" value="Genomic_DNA"/>
</dbReference>
<evidence type="ECO:0000313" key="3">
    <source>
        <dbReference type="Proteomes" id="UP000178606"/>
    </source>
</evidence>
<name>A0A1F6CUA7_HANXR</name>
<comment type="caution">
    <text evidence="2">The sequence shown here is derived from an EMBL/GenBank/DDBJ whole genome shotgun (WGS) entry which is preliminary data.</text>
</comment>
<sequence>MRISPFFVFFSVFSVVNCFLSPLHAAERDSLRIVTREELAQAMRQHGPYDVTKTTNAGRLQAETLLALVRRAQAGDPDRRPLFISHKDWFEVYLEVAGLKAGAAPIFARLGYEYGQDVRIERRPERVIRNIKGSQPQAALHVTIWWEASPSKRDRYSYEDTLSVPRLQVTDHRVITYRMLDFGDMIVLDDIEGLTGRPTTGLLGFLFRLIGEGRLVETRIAVSPDGLQVLRGRAEKGFFDVTTTATIYPDGHGIKDLPDGRVDLLAIEARLKREIEVEYVPVPQESR</sequence>
<dbReference type="AlphaFoldDB" id="A0A1F6CUA7"/>
<protein>
    <submittedName>
        <fullName evidence="2">Uncharacterized protein</fullName>
    </submittedName>
</protein>
<feature type="signal peptide" evidence="1">
    <location>
        <begin position="1"/>
        <end position="25"/>
    </location>
</feature>
<accession>A0A1F6CUA7</accession>
<organism evidence="2 3">
    <name type="scientific">Handelsmanbacteria sp. (strain RIFCSPLOWO2_12_FULL_64_10)</name>
    <dbReference type="NCBI Taxonomy" id="1817868"/>
    <lineage>
        <taxon>Bacteria</taxon>
        <taxon>Candidatus Handelsmaniibacteriota</taxon>
    </lineage>
</organism>
<feature type="chain" id="PRO_5009523558" evidence="1">
    <location>
        <begin position="26"/>
        <end position="287"/>
    </location>
</feature>
<proteinExistence type="predicted"/>
<evidence type="ECO:0000313" key="2">
    <source>
        <dbReference type="EMBL" id="OGG52758.1"/>
    </source>
</evidence>